<name>A0A1G1XRD4_9BACT</name>
<feature type="transmembrane region" description="Helical" evidence="1">
    <location>
        <begin position="155"/>
        <end position="172"/>
    </location>
</feature>
<comment type="caution">
    <text evidence="2">The sequence shown here is derived from an EMBL/GenBank/DDBJ whole genome shotgun (WGS) entry which is preliminary data.</text>
</comment>
<feature type="transmembrane region" description="Helical" evidence="1">
    <location>
        <begin position="6"/>
        <end position="30"/>
    </location>
</feature>
<feature type="transmembrane region" description="Helical" evidence="1">
    <location>
        <begin position="69"/>
        <end position="90"/>
    </location>
</feature>
<dbReference type="AlphaFoldDB" id="A0A1G1XRD4"/>
<feature type="transmembrane region" description="Helical" evidence="1">
    <location>
        <begin position="102"/>
        <end position="119"/>
    </location>
</feature>
<sequence>MELKNFGWNLLTIGFCGTIFFTLFAAWGLWQQAKKIWLNKSGLSVSVFWFSYNIFLFSANIVYGYSINSLALVFNGVLLSLMHFPVLIGLAKFKGFKPIQKWLFVLYLGLIVLLIALPIKSQMYLLFSFVNIIALITQPWEIMKNKNSGMVEIKLIVVYLASTLFWVAYAFAIKDWALQIICPAYLIIWIATLILWVKYK</sequence>
<feature type="transmembrane region" description="Helical" evidence="1">
    <location>
        <begin position="42"/>
        <end position="63"/>
    </location>
</feature>
<organism evidence="2 3">
    <name type="scientific">Candidatus Buchananbacteria bacterium RBG_13_36_9</name>
    <dbReference type="NCBI Taxonomy" id="1797530"/>
    <lineage>
        <taxon>Bacteria</taxon>
        <taxon>Candidatus Buchananiibacteriota</taxon>
    </lineage>
</organism>
<dbReference type="Gene3D" id="1.20.1280.290">
    <property type="match status" value="1"/>
</dbReference>
<proteinExistence type="predicted"/>
<accession>A0A1G1XRD4</accession>
<reference evidence="2 3" key="1">
    <citation type="journal article" date="2016" name="Nat. Commun.">
        <title>Thousands of microbial genomes shed light on interconnected biogeochemical processes in an aquifer system.</title>
        <authorList>
            <person name="Anantharaman K."/>
            <person name="Brown C.T."/>
            <person name="Hug L.A."/>
            <person name="Sharon I."/>
            <person name="Castelle C.J."/>
            <person name="Probst A.J."/>
            <person name="Thomas B.C."/>
            <person name="Singh A."/>
            <person name="Wilkins M.J."/>
            <person name="Karaoz U."/>
            <person name="Brodie E.L."/>
            <person name="Williams K.H."/>
            <person name="Hubbard S.S."/>
            <person name="Banfield J.F."/>
        </authorList>
    </citation>
    <scope>NUCLEOTIDE SEQUENCE [LARGE SCALE GENOMIC DNA]</scope>
</reference>
<feature type="transmembrane region" description="Helical" evidence="1">
    <location>
        <begin position="178"/>
        <end position="197"/>
    </location>
</feature>
<gene>
    <name evidence="2" type="ORF">A2Y82_03035</name>
</gene>
<dbReference type="EMBL" id="MHHZ01000001">
    <property type="protein sequence ID" value="OGY42633.1"/>
    <property type="molecule type" value="Genomic_DNA"/>
</dbReference>
<evidence type="ECO:0000313" key="3">
    <source>
        <dbReference type="Proteomes" id="UP000176498"/>
    </source>
</evidence>
<evidence type="ECO:0000313" key="2">
    <source>
        <dbReference type="EMBL" id="OGY42633.1"/>
    </source>
</evidence>
<keyword evidence="1" id="KW-1133">Transmembrane helix</keyword>
<protein>
    <submittedName>
        <fullName evidence="2">Uncharacterized protein</fullName>
    </submittedName>
</protein>
<keyword evidence="1" id="KW-0472">Membrane</keyword>
<feature type="transmembrane region" description="Helical" evidence="1">
    <location>
        <begin position="125"/>
        <end position="143"/>
    </location>
</feature>
<keyword evidence="1" id="KW-0812">Transmembrane</keyword>
<dbReference type="Proteomes" id="UP000176498">
    <property type="component" value="Unassembled WGS sequence"/>
</dbReference>
<evidence type="ECO:0000256" key="1">
    <source>
        <dbReference type="SAM" id="Phobius"/>
    </source>
</evidence>